<dbReference type="EMBL" id="PRLM01000006">
    <property type="protein sequence ID" value="RYC74594.1"/>
    <property type="molecule type" value="Genomic_DNA"/>
</dbReference>
<gene>
    <name evidence="2" type="ORF">G3RUM_00754</name>
</gene>
<dbReference type="RefSeq" id="WP_129735510.1">
    <property type="nucleotide sequence ID" value="NZ_PRLM01000006.1"/>
</dbReference>
<feature type="region of interest" description="Disordered" evidence="1">
    <location>
        <begin position="223"/>
        <end position="264"/>
    </location>
</feature>
<evidence type="ECO:0000313" key="3">
    <source>
        <dbReference type="Proteomes" id="UP001191019"/>
    </source>
</evidence>
<organism evidence="2 3">
    <name type="scientific">Candidatus Nanosyncoccus alces</name>
    <dbReference type="NCBI Taxonomy" id="2171997"/>
    <lineage>
        <taxon>Bacteria</taxon>
        <taxon>Candidatus Saccharimonadota</taxon>
        <taxon>Candidatus Nanosyncoccalia</taxon>
        <taxon>Candidatus Nanosyncoccales</taxon>
        <taxon>Candidatus Nanosyncoccaceae</taxon>
        <taxon>Candidatus Nanosyncoccus</taxon>
    </lineage>
</organism>
<sequence length="264" mass="30019">MEKISNEQENGDSGALDTSSLTEMPSFEEHMQKNSTKNGEKANFARLEDLNSLYDFENSAIFGHGTASAGNGHEVIESIFREGVKGFESLGNMVGEDRDDEISGSTDITDNTVGLWSSDEGELEPAKLRSHLDHWEHRNAKNIILLRFPLAYFNMSEISSERAKAFFTVHEDKNGHLCNYIDRRFIIGNYSTDTGLIELNEHFEPEINGDFKVELDERLKRAKDETKERHEKFGKLYARHNNSAPETEGESADDMEEWSDEGWD</sequence>
<keyword evidence="3" id="KW-1185">Reference proteome</keyword>
<protein>
    <submittedName>
        <fullName evidence="2">Uncharacterized protein</fullName>
    </submittedName>
</protein>
<feature type="compositionally biased region" description="Acidic residues" evidence="1">
    <location>
        <begin position="247"/>
        <end position="264"/>
    </location>
</feature>
<proteinExistence type="predicted"/>
<evidence type="ECO:0000256" key="1">
    <source>
        <dbReference type="SAM" id="MobiDB-lite"/>
    </source>
</evidence>
<feature type="compositionally biased region" description="Basic and acidic residues" evidence="1">
    <location>
        <begin position="223"/>
        <end position="234"/>
    </location>
</feature>
<feature type="region of interest" description="Disordered" evidence="1">
    <location>
        <begin position="1"/>
        <end position="39"/>
    </location>
</feature>
<evidence type="ECO:0000313" key="2">
    <source>
        <dbReference type="EMBL" id="RYC74594.1"/>
    </source>
</evidence>
<accession>A0ABY0FLF3</accession>
<dbReference type="Proteomes" id="UP001191019">
    <property type="component" value="Unassembled WGS sequence"/>
</dbReference>
<reference evidence="2 3" key="2">
    <citation type="journal article" date="2020" name="Cell Rep.">
        <title>Acquisition and Adaptation of Ultra-small Parasitic Reduced Genome Bacteria to Mammalian Hosts.</title>
        <authorList>
            <person name="McLean J.S."/>
            <person name="Bor B."/>
            <person name="Kerns K.A."/>
            <person name="Liu Q."/>
            <person name="To T.T."/>
            <person name="Solden L."/>
            <person name="Hendrickson E.L."/>
            <person name="Wrighton K."/>
            <person name="Shi W."/>
            <person name="He X."/>
        </authorList>
    </citation>
    <scope>NUCLEOTIDE SEQUENCE [LARGE SCALE GENOMIC DNA]</scope>
    <source>
        <strain evidence="2 3">TM7_G3_2_Rum_HOT_351B</strain>
    </source>
</reference>
<name>A0ABY0FLF3_9BACT</name>
<comment type="caution">
    <text evidence="2">The sequence shown here is derived from an EMBL/GenBank/DDBJ whole genome shotgun (WGS) entry which is preliminary data.</text>
</comment>
<reference evidence="2 3" key="1">
    <citation type="journal article" date="2018" name="bioRxiv">
        <title>Evidence of independent acquisition and adaption of ultra-small bacteria to human hosts across the highly diverse yet reduced genomes of the phylum Saccharibacteria.</title>
        <authorList>
            <person name="McLean J.S."/>
            <person name="Bor B."/>
            <person name="To T.T."/>
            <person name="Liu Q."/>
            <person name="Kearns K.A."/>
            <person name="Solden L.M."/>
            <person name="Wrighton K.C."/>
            <person name="He X."/>
            <person name="Shi W."/>
        </authorList>
    </citation>
    <scope>NUCLEOTIDE SEQUENCE [LARGE SCALE GENOMIC DNA]</scope>
    <source>
        <strain evidence="2 3">TM7_G3_2_Rum_HOT_351B</strain>
    </source>
</reference>